<protein>
    <submittedName>
        <fullName evidence="2">Cytochrome P450</fullName>
    </submittedName>
</protein>
<dbReference type="InterPro" id="IPR017972">
    <property type="entry name" value="Cyt_P450_CS"/>
</dbReference>
<comment type="similarity">
    <text evidence="1">Belongs to the cytochrome P450 family.</text>
</comment>
<dbReference type="SUPFAM" id="SSF48264">
    <property type="entry name" value="Cytochrome P450"/>
    <property type="match status" value="1"/>
</dbReference>
<dbReference type="PANTHER" id="PTHR46696:SF1">
    <property type="entry name" value="CYTOCHROME P450 YJIB-RELATED"/>
    <property type="match status" value="1"/>
</dbReference>
<dbReference type="Proteomes" id="UP000788262">
    <property type="component" value="Unassembled WGS sequence"/>
</dbReference>
<dbReference type="PANTHER" id="PTHR46696">
    <property type="entry name" value="P450, PUTATIVE (EUROFUNG)-RELATED"/>
    <property type="match status" value="1"/>
</dbReference>
<organism evidence="2 3">
    <name type="scientific">Streptomyces actuosus</name>
    <dbReference type="NCBI Taxonomy" id="1885"/>
    <lineage>
        <taxon>Bacteria</taxon>
        <taxon>Bacillati</taxon>
        <taxon>Actinomycetota</taxon>
        <taxon>Actinomycetes</taxon>
        <taxon>Kitasatosporales</taxon>
        <taxon>Streptomycetaceae</taxon>
        <taxon>Streptomyces</taxon>
    </lineage>
</organism>
<dbReference type="Gene3D" id="1.10.630.10">
    <property type="entry name" value="Cytochrome P450"/>
    <property type="match status" value="1"/>
</dbReference>
<accession>A0ABS2VJS1</accession>
<reference evidence="2 3" key="1">
    <citation type="submission" date="2021-02" db="EMBL/GenBank/DDBJ databases">
        <title>Whole genome sequencing of Streptomyces actuosus VRA1.</title>
        <authorList>
            <person name="Sen G."/>
            <person name="Sen A."/>
        </authorList>
    </citation>
    <scope>NUCLEOTIDE SEQUENCE [LARGE SCALE GENOMIC DNA]</scope>
    <source>
        <strain evidence="2 3">VRA1</strain>
    </source>
</reference>
<dbReference type="InterPro" id="IPR002397">
    <property type="entry name" value="Cyt_P450_B"/>
</dbReference>
<evidence type="ECO:0000313" key="3">
    <source>
        <dbReference type="Proteomes" id="UP000788262"/>
    </source>
</evidence>
<dbReference type="RefSeq" id="WP_205381554.1">
    <property type="nucleotide sequence ID" value="NZ_JAFFZS010000002.1"/>
</dbReference>
<name>A0ABS2VJS1_STRAS</name>
<keyword evidence="3" id="KW-1185">Reference proteome</keyword>
<dbReference type="PRINTS" id="PR00359">
    <property type="entry name" value="BP450"/>
</dbReference>
<evidence type="ECO:0000256" key="1">
    <source>
        <dbReference type="ARBA" id="ARBA00010617"/>
    </source>
</evidence>
<sequence>MTTGPARAAVTEALLRCPAPLYARMHRQGPLLWSSPDETWVVTGYELARLVLRDPRFRMPGPPRDSQWSEYGSHGGFFQSMLLASEGERHARLRRFLGQLFTPRAVRARTVRIEAAAAAILDAVAARDAVDGVADIASRLPVSVIGDLVGIPEEDRDEASVLCRAISRGGGVASGRPSGQEVGTALARVDDLGRLVDRWTEEPGRLMPDSVLALAAAARATPDALSGTELLANVFSLYIAGHDTSRNMLSGLLLRLATRPGLLPGLAAGTVDGAAEVDRLLLGESPLTFTVRVAREECELAGRRVRPGDRIRVMLGAANHELLTTDPDAGHTGVGFGEGRHVCLGAHLARTEGRVLLEAVAGRWSAVRPAGEPVWAPHFLHRGLDRLPLDITWRQR</sequence>
<dbReference type="InterPro" id="IPR036396">
    <property type="entry name" value="Cyt_P450_sf"/>
</dbReference>
<proteinExistence type="inferred from homology"/>
<dbReference type="EMBL" id="JAFFZS010000002">
    <property type="protein sequence ID" value="MBN0043333.1"/>
    <property type="molecule type" value="Genomic_DNA"/>
</dbReference>
<dbReference type="PROSITE" id="PS00086">
    <property type="entry name" value="CYTOCHROME_P450"/>
    <property type="match status" value="1"/>
</dbReference>
<gene>
    <name evidence="2" type="ORF">JS756_04315</name>
</gene>
<evidence type="ECO:0000313" key="2">
    <source>
        <dbReference type="EMBL" id="MBN0043333.1"/>
    </source>
</evidence>
<comment type="caution">
    <text evidence="2">The sequence shown here is derived from an EMBL/GenBank/DDBJ whole genome shotgun (WGS) entry which is preliminary data.</text>
</comment>